<dbReference type="Proteomes" id="UP001281761">
    <property type="component" value="Unassembled WGS sequence"/>
</dbReference>
<accession>A0ABQ9YLA9</accession>
<dbReference type="InterPro" id="IPR016135">
    <property type="entry name" value="UBQ-conjugating_enzyme/RWD"/>
</dbReference>
<dbReference type="GO" id="GO:0061631">
    <property type="term" value="F:ubiquitin conjugating enzyme activity"/>
    <property type="evidence" value="ECO:0007669"/>
    <property type="project" value="UniProtKB-EC"/>
</dbReference>
<feature type="region of interest" description="Disordered" evidence="1">
    <location>
        <begin position="150"/>
        <end position="182"/>
    </location>
</feature>
<dbReference type="SUPFAM" id="SSF54495">
    <property type="entry name" value="UBC-like"/>
    <property type="match status" value="1"/>
</dbReference>
<dbReference type="InterPro" id="IPR000608">
    <property type="entry name" value="UBC"/>
</dbReference>
<feature type="domain" description="UBC core" evidence="2">
    <location>
        <begin position="36"/>
        <end position="182"/>
    </location>
</feature>
<dbReference type="PROSITE" id="PS50127">
    <property type="entry name" value="UBC_2"/>
    <property type="match status" value="1"/>
</dbReference>
<keyword evidence="4" id="KW-1185">Reference proteome</keyword>
<protein>
    <submittedName>
        <fullName evidence="3">Ubiquitin-conjugating enzyme E2 W</fullName>
        <ecNumber evidence="3">2.3.2.25</ecNumber>
    </submittedName>
</protein>
<proteinExistence type="predicted"/>
<dbReference type="EMBL" id="JARBJD010000002">
    <property type="protein sequence ID" value="KAK2964539.1"/>
    <property type="molecule type" value="Genomic_DNA"/>
</dbReference>
<evidence type="ECO:0000259" key="2">
    <source>
        <dbReference type="PROSITE" id="PS50127"/>
    </source>
</evidence>
<dbReference type="PANTHER" id="PTHR24067">
    <property type="entry name" value="UBIQUITIN-CONJUGATING ENZYME E2"/>
    <property type="match status" value="1"/>
</dbReference>
<keyword evidence="3" id="KW-0012">Acyltransferase</keyword>
<evidence type="ECO:0000313" key="4">
    <source>
        <dbReference type="Proteomes" id="UP001281761"/>
    </source>
</evidence>
<dbReference type="Gene3D" id="3.10.110.10">
    <property type="entry name" value="Ubiquitin Conjugating Enzyme"/>
    <property type="match status" value="1"/>
</dbReference>
<sequence>MHPKRRTRPDGQSGADVRKSTPSQSPEKRVSALTVQARQRIMRDIQDIRKNPLQSCLPDFSADSLEQFTVYLEGPKDSIYEEEKFTLRFHFLECYPLDAPIVQFIPPMVPKHEHIYSNGHICLSILGDEWSPALGIRSVVMSILSMLSSSKEKKTPPDDDEYMLEAPSNPQETQWDYHDAEC</sequence>
<comment type="caution">
    <text evidence="3">The sequence shown here is derived from an EMBL/GenBank/DDBJ whole genome shotgun (WGS) entry which is preliminary data.</text>
</comment>
<dbReference type="EC" id="2.3.2.25" evidence="3"/>
<dbReference type="InterPro" id="IPR050113">
    <property type="entry name" value="Ub_conjugating_enzyme"/>
</dbReference>
<reference evidence="3 4" key="1">
    <citation type="journal article" date="2022" name="bioRxiv">
        <title>Genomics of Preaxostyla Flagellates Illuminates Evolutionary Transitions and the Path Towards Mitochondrial Loss.</title>
        <authorList>
            <person name="Novak L.V.F."/>
            <person name="Treitli S.C."/>
            <person name="Pyrih J."/>
            <person name="Halakuc P."/>
            <person name="Pipaliya S.V."/>
            <person name="Vacek V."/>
            <person name="Brzon O."/>
            <person name="Soukal P."/>
            <person name="Eme L."/>
            <person name="Dacks J.B."/>
            <person name="Karnkowska A."/>
            <person name="Elias M."/>
            <person name="Hampl V."/>
        </authorList>
    </citation>
    <scope>NUCLEOTIDE SEQUENCE [LARGE SCALE GENOMIC DNA]</scope>
    <source>
        <strain evidence="3">NAU3</strain>
        <tissue evidence="3">Gut</tissue>
    </source>
</reference>
<evidence type="ECO:0000313" key="3">
    <source>
        <dbReference type="EMBL" id="KAK2964539.1"/>
    </source>
</evidence>
<organism evidence="3 4">
    <name type="scientific">Blattamonas nauphoetae</name>
    <dbReference type="NCBI Taxonomy" id="2049346"/>
    <lineage>
        <taxon>Eukaryota</taxon>
        <taxon>Metamonada</taxon>
        <taxon>Preaxostyla</taxon>
        <taxon>Oxymonadida</taxon>
        <taxon>Blattamonas</taxon>
    </lineage>
</organism>
<dbReference type="CDD" id="cd23808">
    <property type="entry name" value="UBCc_UBE2W"/>
    <property type="match status" value="1"/>
</dbReference>
<keyword evidence="3" id="KW-0808">Transferase</keyword>
<dbReference type="SMART" id="SM00212">
    <property type="entry name" value="UBCc"/>
    <property type="match status" value="1"/>
</dbReference>
<feature type="region of interest" description="Disordered" evidence="1">
    <location>
        <begin position="1"/>
        <end position="31"/>
    </location>
</feature>
<gene>
    <name evidence="3" type="ORF">BLNAU_455</name>
</gene>
<name>A0ABQ9YLA9_9EUKA</name>
<evidence type="ECO:0000256" key="1">
    <source>
        <dbReference type="SAM" id="MobiDB-lite"/>
    </source>
</evidence>
<dbReference type="Pfam" id="PF00179">
    <property type="entry name" value="UQ_con"/>
    <property type="match status" value="1"/>
</dbReference>